<dbReference type="EMBL" id="RAQK01000002">
    <property type="protein sequence ID" value="RKE93827.1"/>
    <property type="molecule type" value="Genomic_DNA"/>
</dbReference>
<evidence type="ECO:0000259" key="2">
    <source>
        <dbReference type="PROSITE" id="PS51278"/>
    </source>
</evidence>
<evidence type="ECO:0000313" key="3">
    <source>
        <dbReference type="EMBL" id="RKE93827.1"/>
    </source>
</evidence>
<dbReference type="RefSeq" id="WP_025062132.1">
    <property type="nucleotide sequence ID" value="NZ_RAQK01000002.1"/>
</dbReference>
<reference evidence="3 4" key="1">
    <citation type="submission" date="2018-09" db="EMBL/GenBank/DDBJ databases">
        <title>Genomic Encyclopedia of Archaeal and Bacterial Type Strains, Phase II (KMG-II): from individual species to whole genera.</title>
        <authorList>
            <person name="Goeker M."/>
        </authorList>
    </citation>
    <scope>NUCLEOTIDE SEQUENCE [LARGE SCALE GENOMIC DNA]</scope>
    <source>
        <strain evidence="3 4">DSM 11458</strain>
    </source>
</reference>
<sequence length="269" mass="29953">MCRWAAWLGKPLFISEILSAPAHSLIHQSREASKCKTSINADGFGVAWYDHCAEPGLYRDVYPAWSDQNLRSIARQVRSKLFLAHVRASTGTATSRNNCHPFVQGRWSFMHNGQVGGFEAFRRHAEQLISDDMYQFRYGATDSEVLFLLACGLGLDHNPKAAMGQAVSLLEQMSRAYGAEVQMRCTAAFSDGEVLYAVRYASDALAPSLFYQWSEAWQGWSVVSEPFETVSGAWNEVPKGSFCRFEGRECTITPFVPALSNAAELRKSA</sequence>
<name>A0A420DHZ0_9RHOB</name>
<dbReference type="Pfam" id="PF13230">
    <property type="entry name" value="GATase_4"/>
    <property type="match status" value="1"/>
</dbReference>
<dbReference type="CDD" id="cd01908">
    <property type="entry name" value="YafJ"/>
    <property type="match status" value="1"/>
</dbReference>
<proteinExistence type="predicted"/>
<evidence type="ECO:0000256" key="1">
    <source>
        <dbReference type="ARBA" id="ARBA00022962"/>
    </source>
</evidence>
<evidence type="ECO:0000313" key="4">
    <source>
        <dbReference type="Proteomes" id="UP000284407"/>
    </source>
</evidence>
<dbReference type="PROSITE" id="PS51278">
    <property type="entry name" value="GATASE_TYPE_2"/>
    <property type="match status" value="1"/>
</dbReference>
<organism evidence="3 4">
    <name type="scientific">Sulfitobacter guttiformis</name>
    <dbReference type="NCBI Taxonomy" id="74349"/>
    <lineage>
        <taxon>Bacteria</taxon>
        <taxon>Pseudomonadati</taxon>
        <taxon>Pseudomonadota</taxon>
        <taxon>Alphaproteobacteria</taxon>
        <taxon>Rhodobacterales</taxon>
        <taxon>Roseobacteraceae</taxon>
        <taxon>Sulfitobacter</taxon>
    </lineage>
</organism>
<dbReference type="InterPro" id="IPR052373">
    <property type="entry name" value="Gamma-glu_amide_hydrolase"/>
</dbReference>
<keyword evidence="4" id="KW-1185">Reference proteome</keyword>
<comment type="caution">
    <text evidence="3">The sequence shown here is derived from an EMBL/GenBank/DDBJ whole genome shotgun (WGS) entry which is preliminary data.</text>
</comment>
<dbReference type="AlphaFoldDB" id="A0A420DHZ0"/>
<dbReference type="PANTHER" id="PTHR43187">
    <property type="entry name" value="GLUTAMINE AMIDOTRANSFERASE DUG3-RELATED"/>
    <property type="match status" value="1"/>
</dbReference>
<dbReference type="InterPro" id="IPR026869">
    <property type="entry name" value="EgtC-like"/>
</dbReference>
<dbReference type="OrthoDB" id="9804310at2"/>
<dbReference type="Proteomes" id="UP000284407">
    <property type="component" value="Unassembled WGS sequence"/>
</dbReference>
<dbReference type="STRING" id="1443111.Z949_1594"/>
<gene>
    <name evidence="3" type="ORF">C8N30_2925</name>
</gene>
<dbReference type="InterPro" id="IPR017932">
    <property type="entry name" value="GATase_2_dom"/>
</dbReference>
<dbReference type="Gene3D" id="3.60.20.10">
    <property type="entry name" value="Glutamine Phosphoribosylpyrophosphate, subunit 1, domain 1"/>
    <property type="match status" value="1"/>
</dbReference>
<dbReference type="PANTHER" id="PTHR43187:SF1">
    <property type="entry name" value="GLUTAMINE AMIDOTRANSFERASE DUG3-RELATED"/>
    <property type="match status" value="1"/>
</dbReference>
<dbReference type="InterPro" id="IPR029055">
    <property type="entry name" value="Ntn_hydrolases_N"/>
</dbReference>
<feature type="domain" description="Glutamine amidotransferase type-2" evidence="2">
    <location>
        <begin position="2"/>
        <end position="269"/>
    </location>
</feature>
<keyword evidence="1 3" id="KW-0315">Glutamine amidotransferase</keyword>
<protein>
    <submittedName>
        <fullName evidence="3">Glutamine amidotransferase</fullName>
    </submittedName>
</protein>
<dbReference type="SUPFAM" id="SSF56235">
    <property type="entry name" value="N-terminal nucleophile aminohydrolases (Ntn hydrolases)"/>
    <property type="match status" value="1"/>
</dbReference>
<dbReference type="GO" id="GO:0016740">
    <property type="term" value="F:transferase activity"/>
    <property type="evidence" value="ECO:0007669"/>
    <property type="project" value="UniProtKB-KW"/>
</dbReference>
<keyword evidence="3" id="KW-0808">Transferase</keyword>
<accession>A0A420DHZ0</accession>